<protein>
    <submittedName>
        <fullName evidence="1">Uncharacterized protein</fullName>
    </submittedName>
</protein>
<dbReference type="NCBIfam" id="NF041197">
    <property type="entry name" value="CxxC_Se_CxxC"/>
    <property type="match status" value="1"/>
</dbReference>
<sequence>MVFGRKRTWEARGMECASCGLDLTAYRGCREVTLRCPACGKDYDLKEFSDQMDEDFEEEMGFVPMDRI</sequence>
<evidence type="ECO:0000313" key="2">
    <source>
        <dbReference type="Proteomes" id="UP000055611"/>
    </source>
</evidence>
<organism evidence="1 2">
    <name type="scientific">Pseudodesulfovibrio indicus</name>
    <dbReference type="NCBI Taxonomy" id="1716143"/>
    <lineage>
        <taxon>Bacteria</taxon>
        <taxon>Pseudomonadati</taxon>
        <taxon>Thermodesulfobacteriota</taxon>
        <taxon>Desulfovibrionia</taxon>
        <taxon>Desulfovibrionales</taxon>
        <taxon>Desulfovibrionaceae</taxon>
    </lineage>
</organism>
<reference evidence="1 2" key="1">
    <citation type="journal article" date="2016" name="Front. Microbiol.">
        <title>Genome Sequence of the Piezophilic, Mesophilic Sulfate-Reducing Bacterium Desulfovibrio indicus J2T.</title>
        <authorList>
            <person name="Cao J."/>
            <person name="Maignien L."/>
            <person name="Shao Z."/>
            <person name="Alain K."/>
            <person name="Jebbar M."/>
        </authorList>
    </citation>
    <scope>NUCLEOTIDE SEQUENCE [LARGE SCALE GENOMIC DNA]</scope>
    <source>
        <strain evidence="1 2">J2</strain>
    </source>
</reference>
<name>A0ABM5YVL7_9BACT</name>
<evidence type="ECO:0000313" key="1">
    <source>
        <dbReference type="EMBL" id="AMK11547.1"/>
    </source>
</evidence>
<dbReference type="RefSeq" id="WP_066803457.1">
    <property type="nucleotide sequence ID" value="NZ_CP014206.1"/>
</dbReference>
<dbReference type="Proteomes" id="UP000055611">
    <property type="component" value="Chromosome"/>
</dbReference>
<proteinExistence type="predicted"/>
<accession>A0ABM5YVL7</accession>
<keyword evidence="2" id="KW-1185">Reference proteome</keyword>
<gene>
    <name evidence="1" type="ORF">AWY79_10670</name>
</gene>
<dbReference type="EMBL" id="CP014206">
    <property type="protein sequence ID" value="AMK11547.1"/>
    <property type="molecule type" value="Genomic_DNA"/>
</dbReference>